<feature type="compositionally biased region" description="Basic residues" evidence="1">
    <location>
        <begin position="46"/>
        <end position="56"/>
    </location>
</feature>
<accession>A0A4C1VGX7</accession>
<dbReference type="AlphaFoldDB" id="A0A4C1VGX7"/>
<feature type="compositionally biased region" description="Basic residues" evidence="1">
    <location>
        <begin position="23"/>
        <end position="32"/>
    </location>
</feature>
<feature type="region of interest" description="Disordered" evidence="1">
    <location>
        <begin position="23"/>
        <end position="60"/>
    </location>
</feature>
<proteinExistence type="predicted"/>
<organism evidence="2 3">
    <name type="scientific">Eumeta variegata</name>
    <name type="common">Bagworm moth</name>
    <name type="synonym">Eumeta japonica</name>
    <dbReference type="NCBI Taxonomy" id="151549"/>
    <lineage>
        <taxon>Eukaryota</taxon>
        <taxon>Metazoa</taxon>
        <taxon>Ecdysozoa</taxon>
        <taxon>Arthropoda</taxon>
        <taxon>Hexapoda</taxon>
        <taxon>Insecta</taxon>
        <taxon>Pterygota</taxon>
        <taxon>Neoptera</taxon>
        <taxon>Endopterygota</taxon>
        <taxon>Lepidoptera</taxon>
        <taxon>Glossata</taxon>
        <taxon>Ditrysia</taxon>
        <taxon>Tineoidea</taxon>
        <taxon>Psychidae</taxon>
        <taxon>Oiketicinae</taxon>
        <taxon>Eumeta</taxon>
    </lineage>
</organism>
<name>A0A4C1VGX7_EUMVA</name>
<evidence type="ECO:0000313" key="2">
    <source>
        <dbReference type="EMBL" id="GBP36985.1"/>
    </source>
</evidence>
<evidence type="ECO:0000256" key="1">
    <source>
        <dbReference type="SAM" id="MobiDB-lite"/>
    </source>
</evidence>
<comment type="caution">
    <text evidence="2">The sequence shown here is derived from an EMBL/GenBank/DDBJ whole genome shotgun (WGS) entry which is preliminary data.</text>
</comment>
<sequence>MRAGARTARDSPAWSYDELARSRMPRLGRPRARSGYAPEPDDAFGRRGRRAGSRRPRAPDSCQCTAFSPICHRRRRRPIAALSAVITPSGKAILNLQYVQLKRRMPLCRRSPPAPRRQRCPE</sequence>
<reference evidence="2 3" key="1">
    <citation type="journal article" date="2019" name="Commun. Biol.">
        <title>The bagworm genome reveals a unique fibroin gene that provides high tensile strength.</title>
        <authorList>
            <person name="Kono N."/>
            <person name="Nakamura H."/>
            <person name="Ohtoshi R."/>
            <person name="Tomita M."/>
            <person name="Numata K."/>
            <person name="Arakawa K."/>
        </authorList>
    </citation>
    <scope>NUCLEOTIDE SEQUENCE [LARGE SCALE GENOMIC DNA]</scope>
</reference>
<gene>
    <name evidence="2" type="ORF">EVAR_96979_1</name>
</gene>
<keyword evidence="3" id="KW-1185">Reference proteome</keyword>
<evidence type="ECO:0000313" key="3">
    <source>
        <dbReference type="Proteomes" id="UP000299102"/>
    </source>
</evidence>
<dbReference type="Proteomes" id="UP000299102">
    <property type="component" value="Unassembled WGS sequence"/>
</dbReference>
<protein>
    <submittedName>
        <fullName evidence="2">Uncharacterized protein</fullName>
    </submittedName>
</protein>
<dbReference type="EMBL" id="BGZK01000326">
    <property type="protein sequence ID" value="GBP36985.1"/>
    <property type="molecule type" value="Genomic_DNA"/>
</dbReference>